<dbReference type="EMBL" id="CP019699">
    <property type="protein sequence ID" value="AQS56079.1"/>
    <property type="molecule type" value="Genomic_DNA"/>
</dbReference>
<dbReference type="PANTHER" id="PTHR36700">
    <property type="entry name" value="CRISPR SYSTEM CMR SUBUNIT CMR4"/>
    <property type="match status" value="1"/>
</dbReference>
<proteinExistence type="predicted"/>
<dbReference type="KEGG" id="ntr:B0W44_10170"/>
<dbReference type="GO" id="GO:0051607">
    <property type="term" value="P:defense response to virus"/>
    <property type="evidence" value="ECO:0007669"/>
    <property type="project" value="UniProtKB-KW"/>
</dbReference>
<dbReference type="AlphaFoldDB" id="A0A1U9K7P7"/>
<dbReference type="Pfam" id="PF03787">
    <property type="entry name" value="RAMPs"/>
    <property type="match status" value="1"/>
</dbReference>
<dbReference type="OrthoDB" id="9789361at2"/>
<evidence type="ECO:0000313" key="3">
    <source>
        <dbReference type="EMBL" id="AQS56079.1"/>
    </source>
</evidence>
<protein>
    <submittedName>
        <fullName evidence="3">Type III-B CRISPR module RAMP protein Cmr4</fullName>
    </submittedName>
</protein>
<dbReference type="PANTHER" id="PTHR36700:SF1">
    <property type="entry name" value="CRISPR SYSTEM CMR SUBUNIT CMR4"/>
    <property type="match status" value="1"/>
</dbReference>
<sequence>MINQAKPFFLHAISSIHPGSGSEVGVVDLPVQREQHTNYPKIESSSLKGAIRATVSNVTGALNGDNEMKRRISYIFGIDPEEVHQEKGKTQAGAITFADARILLFPVKSLRGVFAWVTCPFVLQRLNREMGLYSEKDFQLPVPETPSAASRELFVMENRVVLEEYTFDVTQSEETAEIAEKLQEILFPGEEFKLSEHLLVLDDDAFRDFVTLSTEVNARVRIDSKTGTVSGNALWYEENIPPETVFYSFMFAGNVRGEGMDGLKTHEDVMSFMSKEQNFPAVFQLGGNATIGRGMLQRIWL</sequence>
<gene>
    <name evidence="3" type="ORF">B0W44_10170</name>
</gene>
<accession>A0A1U9K7P7</accession>
<name>A0A1U9K7P7_9BACL</name>
<dbReference type="STRING" id="1471761.B0W44_10170"/>
<dbReference type="RefSeq" id="WP_077719941.1">
    <property type="nucleotide sequence ID" value="NZ_CP019699.1"/>
</dbReference>
<organism evidence="3 4">
    <name type="scientific">Novibacillus thermophilus</name>
    <dbReference type="NCBI Taxonomy" id="1471761"/>
    <lineage>
        <taxon>Bacteria</taxon>
        <taxon>Bacillati</taxon>
        <taxon>Bacillota</taxon>
        <taxon>Bacilli</taxon>
        <taxon>Bacillales</taxon>
        <taxon>Thermoactinomycetaceae</taxon>
        <taxon>Novibacillus</taxon>
    </lineage>
</organism>
<feature type="domain" description="CRISPR type III-associated protein" evidence="2">
    <location>
        <begin position="10"/>
        <end position="294"/>
    </location>
</feature>
<dbReference type="Proteomes" id="UP000188603">
    <property type="component" value="Chromosome"/>
</dbReference>
<evidence type="ECO:0000313" key="4">
    <source>
        <dbReference type="Proteomes" id="UP000188603"/>
    </source>
</evidence>
<keyword evidence="4" id="KW-1185">Reference proteome</keyword>
<evidence type="ECO:0000259" key="2">
    <source>
        <dbReference type="Pfam" id="PF03787"/>
    </source>
</evidence>
<keyword evidence="1" id="KW-0051">Antiviral defense</keyword>
<evidence type="ECO:0000256" key="1">
    <source>
        <dbReference type="ARBA" id="ARBA00023118"/>
    </source>
</evidence>
<dbReference type="NCBIfam" id="TIGR02580">
    <property type="entry name" value="cas_RAMP_Cmr4"/>
    <property type="match status" value="1"/>
</dbReference>
<dbReference type="InterPro" id="IPR005537">
    <property type="entry name" value="RAMP_III_fam"/>
</dbReference>
<dbReference type="InterPro" id="IPR013410">
    <property type="entry name" value="CRISPR-assoc_RAMP_Cmr4"/>
</dbReference>
<reference evidence="3 4" key="1">
    <citation type="journal article" date="2015" name="Int. J. Syst. Evol. Microbiol.">
        <title>Novibacillus thermophilus gen. nov., sp. nov., a Gram-staining-negative and moderately thermophilic member of the family Thermoactinomycetaceae.</title>
        <authorList>
            <person name="Yang G."/>
            <person name="Chen J."/>
            <person name="Zhou S."/>
        </authorList>
    </citation>
    <scope>NUCLEOTIDE SEQUENCE [LARGE SCALE GENOMIC DNA]</scope>
    <source>
        <strain evidence="3 4">SG-1</strain>
    </source>
</reference>